<accession>A0AAW5N6T5</accession>
<dbReference type="SUPFAM" id="SSF53448">
    <property type="entry name" value="Nucleotide-diphospho-sugar transferases"/>
    <property type="match status" value="1"/>
</dbReference>
<dbReference type="Gene3D" id="3.90.550.20">
    <property type="match status" value="1"/>
</dbReference>
<gene>
    <name evidence="1" type="ORF">NW209_11445</name>
</gene>
<protein>
    <submittedName>
        <fullName evidence="1">Capsular polysaccharide synthesis protein</fullName>
    </submittedName>
</protein>
<dbReference type="Pfam" id="PF05704">
    <property type="entry name" value="Caps_synth"/>
    <property type="match status" value="1"/>
</dbReference>
<dbReference type="InterPro" id="IPR008441">
    <property type="entry name" value="AfumC-like_glycosyl_Trfase"/>
</dbReference>
<evidence type="ECO:0000313" key="1">
    <source>
        <dbReference type="EMBL" id="MCR8874618.1"/>
    </source>
</evidence>
<dbReference type="AlphaFoldDB" id="A0AAW5N6T5"/>
<proteinExistence type="predicted"/>
<dbReference type="Proteomes" id="UP001204579">
    <property type="component" value="Unassembled WGS sequence"/>
</dbReference>
<dbReference type="EMBL" id="JANRHJ010000012">
    <property type="protein sequence ID" value="MCR8874618.1"/>
    <property type="molecule type" value="Genomic_DNA"/>
</dbReference>
<name>A0AAW5N6T5_9BACT</name>
<reference evidence="1 2" key="1">
    <citation type="submission" date="2022-08" db="EMBL/GenBank/DDBJ databases">
        <authorList>
            <person name="Zeman M."/>
            <person name="Kubasova T."/>
        </authorList>
    </citation>
    <scope>NUCLEOTIDE SEQUENCE [LARGE SCALE GENOMIC DNA]</scope>
    <source>
        <strain evidence="1 2">ET62</strain>
    </source>
</reference>
<comment type="caution">
    <text evidence="1">The sequence shown here is derived from an EMBL/GenBank/DDBJ whole genome shotgun (WGS) entry which is preliminary data.</text>
</comment>
<keyword evidence="2" id="KW-1185">Reference proteome</keyword>
<dbReference type="GO" id="GO:0016757">
    <property type="term" value="F:glycosyltransferase activity"/>
    <property type="evidence" value="ECO:0007669"/>
    <property type="project" value="InterPro"/>
</dbReference>
<dbReference type="InterPro" id="IPR029044">
    <property type="entry name" value="Nucleotide-diphossugar_trans"/>
</dbReference>
<sequence length="319" mass="37379">MKIKLIRKIKQRIRDISNVWSVAGIRNVYVMAILPHFGSKSTRDIRRERKQQAILHYLQTNYQNLILKYTQKEEIPPASNQAPIWVCWWQGENAMPPIVQSCFQSLCSHAGNHPVHLITQENTSKYVTIPDYILRKVQEGKISFTHFSDILRMCLLYEHGGLWIDATVYVSQPIPEKVFQEPLFTVASHIATDNVSQGRWTGFILGSYPKGILCSFAREVFFNYWKQENRLLDYFLIDYVIDTAYQNLPSVKQQLNNISISHTRLFDMEEMLNLSYDEKHFSQLCQQQTFHKLSYKRIHFLLTTEGQPTLYKKLVTHSS</sequence>
<organism evidence="1 2">
    <name type="scientific">Phocaeicola barnesiae</name>
    <dbReference type="NCBI Taxonomy" id="376804"/>
    <lineage>
        <taxon>Bacteria</taxon>
        <taxon>Pseudomonadati</taxon>
        <taxon>Bacteroidota</taxon>
        <taxon>Bacteroidia</taxon>
        <taxon>Bacteroidales</taxon>
        <taxon>Bacteroidaceae</taxon>
        <taxon>Phocaeicola</taxon>
    </lineage>
</organism>
<evidence type="ECO:0000313" key="2">
    <source>
        <dbReference type="Proteomes" id="UP001204579"/>
    </source>
</evidence>
<dbReference type="RefSeq" id="WP_258336011.1">
    <property type="nucleotide sequence ID" value="NZ_JANRHJ010000012.1"/>
</dbReference>